<feature type="domain" description="Type I restriction modification DNA specificity" evidence="4">
    <location>
        <begin position="302"/>
        <end position="432"/>
    </location>
</feature>
<dbReference type="InterPro" id="IPR000055">
    <property type="entry name" value="Restrct_endonuc_typeI_TRD"/>
</dbReference>
<dbReference type="CDD" id="cd17515">
    <property type="entry name" value="RMtype1_S_MjaORF132P_Sau1132ORF3780P-TRD1-CR1_like"/>
    <property type="match status" value="1"/>
</dbReference>
<evidence type="ECO:0000256" key="3">
    <source>
        <dbReference type="ARBA" id="ARBA00023125"/>
    </source>
</evidence>
<dbReference type="EMBL" id="CP029600">
    <property type="protein sequence ID" value="AWO01377.1"/>
    <property type="molecule type" value="Genomic_DNA"/>
</dbReference>
<keyword evidence="5" id="KW-0378">Hydrolase</keyword>
<dbReference type="Gene3D" id="3.90.220.20">
    <property type="entry name" value="DNA methylase specificity domains"/>
    <property type="match status" value="2"/>
</dbReference>
<dbReference type="InterPro" id="IPR052021">
    <property type="entry name" value="Type-I_RS_S_subunit"/>
</dbReference>
<evidence type="ECO:0000256" key="1">
    <source>
        <dbReference type="ARBA" id="ARBA00010923"/>
    </source>
</evidence>
<dbReference type="PANTHER" id="PTHR30408:SF12">
    <property type="entry name" value="TYPE I RESTRICTION ENZYME MJAVIII SPECIFICITY SUBUNIT"/>
    <property type="match status" value="1"/>
</dbReference>
<reference evidence="5 6" key="1">
    <citation type="submission" date="2018-05" db="EMBL/GenBank/DDBJ databases">
        <title>Chitinophaga sp. nov., isolated from rhizosphere soil of Alhagi.</title>
        <authorList>
            <person name="Liu Y."/>
        </authorList>
    </citation>
    <scope>NUCLEOTIDE SEQUENCE [LARGE SCALE GENOMIC DNA]</scope>
    <source>
        <strain evidence="5 6">T22</strain>
    </source>
</reference>
<evidence type="ECO:0000313" key="5">
    <source>
        <dbReference type="EMBL" id="AWO01377.1"/>
    </source>
</evidence>
<dbReference type="SUPFAM" id="SSF116734">
    <property type="entry name" value="DNA methylase specificity domain"/>
    <property type="match status" value="2"/>
</dbReference>
<keyword evidence="5" id="KW-0540">Nuclease</keyword>
<dbReference type="Gene3D" id="1.10.287.1120">
    <property type="entry name" value="Bipartite methylase S protein"/>
    <property type="match status" value="1"/>
</dbReference>
<dbReference type="Pfam" id="PF01420">
    <property type="entry name" value="Methylase_S"/>
    <property type="match status" value="2"/>
</dbReference>
<accession>A0ABM6WBL7</accession>
<protein>
    <submittedName>
        <fullName evidence="5">Type I restriction endonuclease subunit S</fullName>
    </submittedName>
</protein>
<dbReference type="Proteomes" id="UP000246099">
    <property type="component" value="Chromosome"/>
</dbReference>
<keyword evidence="6" id="KW-1185">Reference proteome</keyword>
<dbReference type="RefSeq" id="WP_119077590.1">
    <property type="nucleotide sequence ID" value="NZ_CP029600.1"/>
</dbReference>
<organism evidence="5 6">
    <name type="scientific">Chitinophaga alhagiae</name>
    <dbReference type="NCBI Taxonomy" id="2203219"/>
    <lineage>
        <taxon>Bacteria</taxon>
        <taxon>Pseudomonadati</taxon>
        <taxon>Bacteroidota</taxon>
        <taxon>Chitinophagia</taxon>
        <taxon>Chitinophagales</taxon>
        <taxon>Chitinophagaceae</taxon>
        <taxon>Chitinophaga</taxon>
    </lineage>
</organism>
<feature type="domain" description="Type I restriction modification DNA specificity" evidence="4">
    <location>
        <begin position="4"/>
        <end position="170"/>
    </location>
</feature>
<evidence type="ECO:0000256" key="2">
    <source>
        <dbReference type="ARBA" id="ARBA00022747"/>
    </source>
</evidence>
<name>A0ABM6WBL7_9BACT</name>
<keyword evidence="5" id="KW-0255">Endonuclease</keyword>
<keyword evidence="2" id="KW-0680">Restriction system</keyword>
<gene>
    <name evidence="5" type="ORF">DLD77_06565</name>
</gene>
<dbReference type="GO" id="GO:0004519">
    <property type="term" value="F:endonuclease activity"/>
    <property type="evidence" value="ECO:0007669"/>
    <property type="project" value="UniProtKB-KW"/>
</dbReference>
<comment type="similarity">
    <text evidence="1">Belongs to the type-I restriction system S methylase family.</text>
</comment>
<sequence length="709" mass="79795">MMKRDWIECKLEDILDTTSGGTPNRKHAHYYNGNIPWVKSGELKSNVIISADEHITGEAIQNSSAKVFPKGTILIALYGATIGRIAVLGIDAATNQAVCGIFETPYVYTKFTYHLLHSKRPFLLKQAIGGAQPNISQTILKSLHIALPPLPEQRAIVKKIEQLFSALDAGIADLKKAQEQLEVYRQAVLKKAFEGKLTRKWRKDKGLTPAFEFLKDISKKRMSSGYKKGSIYHNKLSHDFKFSVDPNISTWARGTLDKLVYIAARIGWRGLKKDEYQKEGPLFLSVHSLNHGKYVDYNEAFHISIERYQESPEIQLEEGDVLLCKDGAGIGKLGIVKNLPNKATVNSSVLVIRGMEILNQDFLYYLFLGPDLQKIVSERITGSATPHLFQNDIRQFELSIPPPEEQLQIVKEIEARLSICDTLEQQINASLQESEALRQSILKKAFAGELLTRAEIAACKKEPDYEPASALLERIKEEKGNVKTINKKITSSQEIKPVIVKAPKISSDIHAGLIAKIIKLHETNPDHRDKLSHIKCEKIAHLVEYHAQVPLGRQPVKDAAGPDDYPHLKKVESRAIKAGFFKIKKNNIGYTYLSGNQIDSVIHKFENSLSIDQNDKVNALLQVFLQFDLEQAEIAATTYAGWNNLIILGNSNPSDEEIVTESRENWSARKLKISRERFFNAINWLRKKEVNLIPTGYGLLVPSPLKKKK</sequence>
<evidence type="ECO:0000259" key="4">
    <source>
        <dbReference type="Pfam" id="PF01420"/>
    </source>
</evidence>
<dbReference type="InterPro" id="IPR044946">
    <property type="entry name" value="Restrct_endonuc_typeI_TRD_sf"/>
</dbReference>
<dbReference type="PANTHER" id="PTHR30408">
    <property type="entry name" value="TYPE-1 RESTRICTION ENZYME ECOKI SPECIFICITY PROTEIN"/>
    <property type="match status" value="1"/>
</dbReference>
<evidence type="ECO:0000313" key="6">
    <source>
        <dbReference type="Proteomes" id="UP000246099"/>
    </source>
</evidence>
<proteinExistence type="inferred from homology"/>
<keyword evidence="3" id="KW-0238">DNA-binding</keyword>